<evidence type="ECO:0000313" key="1">
    <source>
        <dbReference type="EMBL" id="GJT11623.1"/>
    </source>
</evidence>
<gene>
    <name evidence="1" type="ORF">Tco_0858665</name>
</gene>
<protein>
    <submittedName>
        <fullName evidence="1">Uncharacterized protein</fullName>
    </submittedName>
</protein>
<dbReference type="EMBL" id="BQNB010013082">
    <property type="protein sequence ID" value="GJT11623.1"/>
    <property type="molecule type" value="Genomic_DNA"/>
</dbReference>
<accession>A0ABQ5BCQ9</accession>
<reference evidence="1" key="2">
    <citation type="submission" date="2022-01" db="EMBL/GenBank/DDBJ databases">
        <authorList>
            <person name="Yamashiro T."/>
            <person name="Shiraishi A."/>
            <person name="Satake H."/>
            <person name="Nakayama K."/>
        </authorList>
    </citation>
    <scope>NUCLEOTIDE SEQUENCE</scope>
</reference>
<keyword evidence="2" id="KW-1185">Reference proteome</keyword>
<proteinExistence type="predicted"/>
<comment type="caution">
    <text evidence="1">The sequence shown here is derived from an EMBL/GenBank/DDBJ whole genome shotgun (WGS) entry which is preliminary data.</text>
</comment>
<organism evidence="1 2">
    <name type="scientific">Tanacetum coccineum</name>
    <dbReference type="NCBI Taxonomy" id="301880"/>
    <lineage>
        <taxon>Eukaryota</taxon>
        <taxon>Viridiplantae</taxon>
        <taxon>Streptophyta</taxon>
        <taxon>Embryophyta</taxon>
        <taxon>Tracheophyta</taxon>
        <taxon>Spermatophyta</taxon>
        <taxon>Magnoliopsida</taxon>
        <taxon>eudicotyledons</taxon>
        <taxon>Gunneridae</taxon>
        <taxon>Pentapetalae</taxon>
        <taxon>asterids</taxon>
        <taxon>campanulids</taxon>
        <taxon>Asterales</taxon>
        <taxon>Asteraceae</taxon>
        <taxon>Asteroideae</taxon>
        <taxon>Anthemideae</taxon>
        <taxon>Anthemidinae</taxon>
        <taxon>Tanacetum</taxon>
    </lineage>
</organism>
<sequence length="187" mass="20389">MASNKSFVSSPMVDDCDSFTSDGSVNSKPTVTKIYAVKDDAFMVDKKYVNVTDLNFASDEKVSISDRDDLKKKINDVQVLDNVVCVDRNKDVYGSEAKTSAAVDSVDRNKFNVYDEDVQFAIKEVGSNNVDVNKDDVVADEDVDLAGNNVFCSDVKLNESGDADMHNFPNTPKFVAAADTIGVSDTK</sequence>
<reference evidence="1" key="1">
    <citation type="journal article" date="2022" name="Int. J. Mol. Sci.">
        <title>Draft Genome of Tanacetum Coccineum: Genomic Comparison of Closely Related Tanacetum-Family Plants.</title>
        <authorList>
            <person name="Yamashiro T."/>
            <person name="Shiraishi A."/>
            <person name="Nakayama K."/>
            <person name="Satake H."/>
        </authorList>
    </citation>
    <scope>NUCLEOTIDE SEQUENCE</scope>
</reference>
<evidence type="ECO:0000313" key="2">
    <source>
        <dbReference type="Proteomes" id="UP001151760"/>
    </source>
</evidence>
<dbReference type="Proteomes" id="UP001151760">
    <property type="component" value="Unassembled WGS sequence"/>
</dbReference>
<name>A0ABQ5BCQ9_9ASTR</name>